<feature type="chain" id="PRO_5041405091" description="Secreted protein" evidence="1">
    <location>
        <begin position="16"/>
        <end position="223"/>
    </location>
</feature>
<keyword evidence="1" id="KW-0732">Signal</keyword>
<keyword evidence="3" id="KW-1185">Reference proteome</keyword>
<proteinExistence type="predicted"/>
<dbReference type="Pfam" id="PF14273">
    <property type="entry name" value="DUF4360"/>
    <property type="match status" value="1"/>
</dbReference>
<organism evidence="2 3">
    <name type="scientific">Cercophora newfieldiana</name>
    <dbReference type="NCBI Taxonomy" id="92897"/>
    <lineage>
        <taxon>Eukaryota</taxon>
        <taxon>Fungi</taxon>
        <taxon>Dikarya</taxon>
        <taxon>Ascomycota</taxon>
        <taxon>Pezizomycotina</taxon>
        <taxon>Sordariomycetes</taxon>
        <taxon>Sordariomycetidae</taxon>
        <taxon>Sordariales</taxon>
        <taxon>Lasiosphaeriaceae</taxon>
        <taxon>Cercophora</taxon>
    </lineage>
</organism>
<protein>
    <recommendedName>
        <fullName evidence="4">Secreted protein</fullName>
    </recommendedName>
</protein>
<evidence type="ECO:0000256" key="1">
    <source>
        <dbReference type="SAM" id="SignalP"/>
    </source>
</evidence>
<dbReference type="AlphaFoldDB" id="A0AA39YM69"/>
<sequence length="223" mass="23864">MRSFATLLLPALAAASPILNGPGMGENAISGDAPNPKEIQFTTAKTSGAGCPQGSVTTTFSPDMTVVTFGFDGFQTYIGPGYTRSDSNKNCQLHLNLKYPGGYQFAVFSSVYHGWAQLDEGVTGQFTSTYFFSQDASATTTTTTSIVGGGVWANGNVYTKEDKVPTSSYIWSPCGGTGILNINNRIILSTNDRSGKLQGEVTNDDATIKIEHQLNLNWRTCKK</sequence>
<evidence type="ECO:0000313" key="3">
    <source>
        <dbReference type="Proteomes" id="UP001174936"/>
    </source>
</evidence>
<evidence type="ECO:0008006" key="4">
    <source>
        <dbReference type="Google" id="ProtNLM"/>
    </source>
</evidence>
<evidence type="ECO:0000313" key="2">
    <source>
        <dbReference type="EMBL" id="KAK0655038.1"/>
    </source>
</evidence>
<accession>A0AA39YM69</accession>
<dbReference type="PANTHER" id="PTHR38847">
    <property type="match status" value="1"/>
</dbReference>
<dbReference type="EMBL" id="JAULSV010000001">
    <property type="protein sequence ID" value="KAK0655038.1"/>
    <property type="molecule type" value="Genomic_DNA"/>
</dbReference>
<feature type="signal peptide" evidence="1">
    <location>
        <begin position="1"/>
        <end position="15"/>
    </location>
</feature>
<reference evidence="2" key="1">
    <citation type="submission" date="2023-06" db="EMBL/GenBank/DDBJ databases">
        <title>Genome-scale phylogeny and comparative genomics of the fungal order Sordariales.</title>
        <authorList>
            <consortium name="Lawrence Berkeley National Laboratory"/>
            <person name="Hensen N."/>
            <person name="Bonometti L."/>
            <person name="Westerberg I."/>
            <person name="Brannstrom I.O."/>
            <person name="Guillou S."/>
            <person name="Cros-Aarteil S."/>
            <person name="Calhoun S."/>
            <person name="Haridas S."/>
            <person name="Kuo A."/>
            <person name="Mondo S."/>
            <person name="Pangilinan J."/>
            <person name="Riley R."/>
            <person name="Labutti K."/>
            <person name="Andreopoulos B."/>
            <person name="Lipzen A."/>
            <person name="Chen C."/>
            <person name="Yanf M."/>
            <person name="Daum C."/>
            <person name="Ng V."/>
            <person name="Clum A."/>
            <person name="Steindorff A."/>
            <person name="Ohm R."/>
            <person name="Martin F."/>
            <person name="Silar P."/>
            <person name="Natvig D."/>
            <person name="Lalanne C."/>
            <person name="Gautier V."/>
            <person name="Ament-Velasquez S.L."/>
            <person name="Kruys A."/>
            <person name="Hutchinson M.I."/>
            <person name="Powell A.J."/>
            <person name="Barry K."/>
            <person name="Miller A.N."/>
            <person name="Grigoriev I.V."/>
            <person name="Debuchy R."/>
            <person name="Gladieux P."/>
            <person name="Thoren M.H."/>
            <person name="Johannesson H."/>
        </authorList>
    </citation>
    <scope>NUCLEOTIDE SEQUENCE</scope>
    <source>
        <strain evidence="2">SMH2532-1</strain>
    </source>
</reference>
<dbReference type="Proteomes" id="UP001174936">
    <property type="component" value="Unassembled WGS sequence"/>
</dbReference>
<dbReference type="PANTHER" id="PTHR38847:SF1">
    <property type="entry name" value="PSEUDOURIDINE SYNTHASE RSUA_RLUA-LIKE DOMAIN-CONTAINING PROTEIN"/>
    <property type="match status" value="1"/>
</dbReference>
<dbReference type="InterPro" id="IPR025649">
    <property type="entry name" value="DUF4360"/>
</dbReference>
<gene>
    <name evidence="2" type="ORF">B0T16DRAFT_424136</name>
</gene>
<comment type="caution">
    <text evidence="2">The sequence shown here is derived from an EMBL/GenBank/DDBJ whole genome shotgun (WGS) entry which is preliminary data.</text>
</comment>
<name>A0AA39YM69_9PEZI</name>